<dbReference type="InterPro" id="IPR037185">
    <property type="entry name" value="EmrE-like"/>
</dbReference>
<feature type="transmembrane region" description="Helical" evidence="1">
    <location>
        <begin position="123"/>
        <end position="140"/>
    </location>
</feature>
<feature type="transmembrane region" description="Helical" evidence="1">
    <location>
        <begin position="96"/>
        <end position="116"/>
    </location>
</feature>
<dbReference type="InterPro" id="IPR000620">
    <property type="entry name" value="EamA_dom"/>
</dbReference>
<protein>
    <recommendedName>
        <fullName evidence="2">EamA domain-containing protein</fullName>
    </recommendedName>
</protein>
<feature type="transmembrane region" description="Helical" evidence="1">
    <location>
        <begin position="7"/>
        <end position="26"/>
    </location>
</feature>
<feature type="transmembrane region" description="Helical" evidence="1">
    <location>
        <begin position="152"/>
        <end position="171"/>
    </location>
</feature>
<dbReference type="SUPFAM" id="SSF103481">
    <property type="entry name" value="Multidrug resistance efflux transporter EmrE"/>
    <property type="match status" value="1"/>
</dbReference>
<dbReference type="Pfam" id="PF00892">
    <property type="entry name" value="EamA"/>
    <property type="match status" value="1"/>
</dbReference>
<feature type="domain" description="EamA" evidence="2">
    <location>
        <begin position="11"/>
        <end position="139"/>
    </location>
</feature>
<evidence type="ECO:0000256" key="1">
    <source>
        <dbReference type="SAM" id="Phobius"/>
    </source>
</evidence>
<dbReference type="GO" id="GO:0016020">
    <property type="term" value="C:membrane"/>
    <property type="evidence" value="ECO:0007669"/>
    <property type="project" value="InterPro"/>
</dbReference>
<organism evidence="3">
    <name type="scientific">hydrothermal vent metagenome</name>
    <dbReference type="NCBI Taxonomy" id="652676"/>
    <lineage>
        <taxon>unclassified sequences</taxon>
        <taxon>metagenomes</taxon>
        <taxon>ecological metagenomes</taxon>
    </lineage>
</organism>
<feature type="transmembrane region" description="Helical" evidence="1">
    <location>
        <begin position="183"/>
        <end position="201"/>
    </location>
</feature>
<evidence type="ECO:0000259" key="2">
    <source>
        <dbReference type="Pfam" id="PF00892"/>
    </source>
</evidence>
<keyword evidence="1" id="KW-0812">Transmembrane</keyword>
<sequence>MKPCSHPLLPVFSLLLTATLWGLVWYPLRLLEAQGLDGLWLSLSSYGAAFLVGLPWLWRARGDWAREGAVLALMTLAVGWCNVSFVIAILDGTVVRVLLLFYLSPLWALILGWLILDERPGAGGFVVFVLAISGAIVMLWNPQLGLPWPRDSADWMAASSGLTFAFANVMVRKLNDAGMQTKASASWLGVVLVAGVWILIVREPMPMVESSVWLGSAMLGWLGFVI</sequence>
<keyword evidence="1" id="KW-0472">Membrane</keyword>
<evidence type="ECO:0000313" key="3">
    <source>
        <dbReference type="EMBL" id="VAW75475.1"/>
    </source>
</evidence>
<gene>
    <name evidence="3" type="ORF">MNBD_GAMMA14-826</name>
</gene>
<accession>A0A3B0Y422</accession>
<keyword evidence="1" id="KW-1133">Transmembrane helix</keyword>
<name>A0A3B0Y422_9ZZZZ</name>
<feature type="transmembrane region" description="Helical" evidence="1">
    <location>
        <begin position="38"/>
        <end position="58"/>
    </location>
</feature>
<dbReference type="EMBL" id="UOFM01000136">
    <property type="protein sequence ID" value="VAW75475.1"/>
    <property type="molecule type" value="Genomic_DNA"/>
</dbReference>
<reference evidence="3" key="1">
    <citation type="submission" date="2018-06" db="EMBL/GenBank/DDBJ databases">
        <authorList>
            <person name="Zhirakovskaya E."/>
        </authorList>
    </citation>
    <scope>NUCLEOTIDE SEQUENCE</scope>
</reference>
<feature type="transmembrane region" description="Helical" evidence="1">
    <location>
        <begin position="70"/>
        <end position="90"/>
    </location>
</feature>
<feature type="non-terminal residue" evidence="3">
    <location>
        <position position="226"/>
    </location>
</feature>
<proteinExistence type="predicted"/>
<dbReference type="AlphaFoldDB" id="A0A3B0Y422"/>